<dbReference type="Gene3D" id="3.10.450.50">
    <property type="match status" value="1"/>
</dbReference>
<dbReference type="OrthoDB" id="7844074at2"/>
<reference evidence="1 2" key="1">
    <citation type="submission" date="2017-06" db="EMBL/GenBank/DDBJ databases">
        <title>Celeribacter sp. TSPH2 complete genome sequence.</title>
        <authorList>
            <person name="Woo J.-H."/>
            <person name="Kim H.-S."/>
        </authorList>
    </citation>
    <scope>NUCLEOTIDE SEQUENCE [LARGE SCALE GENOMIC DNA]</scope>
    <source>
        <strain evidence="1 2">TSPH2</strain>
    </source>
</reference>
<dbReference type="EMBL" id="CP022196">
    <property type="protein sequence ID" value="ATG46653.1"/>
    <property type="molecule type" value="Genomic_DNA"/>
</dbReference>
<keyword evidence="2" id="KW-1185">Reference proteome</keyword>
<evidence type="ECO:0000313" key="2">
    <source>
        <dbReference type="Proteomes" id="UP000217935"/>
    </source>
</evidence>
<dbReference type="STRING" id="1758178.GCA_001550095_02199"/>
<accession>A0A291G800</accession>
<dbReference type="Pfam" id="PF07366">
    <property type="entry name" value="SnoaL"/>
    <property type="match status" value="1"/>
</dbReference>
<protein>
    <recommendedName>
        <fullName evidence="3">SnoaL-like domain-containing protein</fullName>
    </recommendedName>
</protein>
<dbReference type="InterPro" id="IPR009959">
    <property type="entry name" value="Cyclase_SnoaL-like"/>
</dbReference>
<dbReference type="SUPFAM" id="SSF54427">
    <property type="entry name" value="NTF2-like"/>
    <property type="match status" value="1"/>
</dbReference>
<organism evidence="1 2">
    <name type="scientific">Celeribacter ethanolicus</name>
    <dbReference type="NCBI Taxonomy" id="1758178"/>
    <lineage>
        <taxon>Bacteria</taxon>
        <taxon>Pseudomonadati</taxon>
        <taxon>Pseudomonadota</taxon>
        <taxon>Alphaproteobacteria</taxon>
        <taxon>Rhodobacterales</taxon>
        <taxon>Roseobacteraceae</taxon>
        <taxon>Celeribacter</taxon>
    </lineage>
</organism>
<name>A0A291G800_9RHOB</name>
<dbReference type="AlphaFoldDB" id="A0A291G800"/>
<evidence type="ECO:0008006" key="3">
    <source>
        <dbReference type="Google" id="ProtNLM"/>
    </source>
</evidence>
<evidence type="ECO:0000313" key="1">
    <source>
        <dbReference type="EMBL" id="ATG46653.1"/>
    </source>
</evidence>
<proteinExistence type="predicted"/>
<dbReference type="Proteomes" id="UP000217935">
    <property type="component" value="Chromosome"/>
</dbReference>
<dbReference type="GO" id="GO:0030638">
    <property type="term" value="P:polyketide metabolic process"/>
    <property type="evidence" value="ECO:0007669"/>
    <property type="project" value="InterPro"/>
</dbReference>
<dbReference type="KEGG" id="ceh:CEW89_03185"/>
<dbReference type="RefSeq" id="WP_066708220.1">
    <property type="nucleotide sequence ID" value="NZ_CP022196.1"/>
</dbReference>
<sequence length="141" mass="15878">MTGMELLEAWYDKVWVKGDLSAVADFFDTEALASGLMSDFAAQLEDFQTLVPAVRHALRDISITFEDSMEIGDKVWARMTLHARKAEDMMPIHISGQVMVRLKHGKIIEAHNSYDFVSYFEQMGNLPKDSVALMLAGETFS</sequence>
<gene>
    <name evidence="1" type="ORF">CEW89_03185</name>
</gene>
<dbReference type="InterPro" id="IPR032710">
    <property type="entry name" value="NTF2-like_dom_sf"/>
</dbReference>